<reference evidence="7" key="1">
    <citation type="submission" date="2023-05" db="EMBL/GenBank/DDBJ databases">
        <title>Comparative genomics of Bacillaceae isolates and their secondary metabolite potential.</title>
        <authorList>
            <person name="Song L."/>
            <person name="Nielsen L.J."/>
            <person name="Mohite O."/>
            <person name="Xu X."/>
            <person name="Weber T."/>
            <person name="Kovacs A.T."/>
        </authorList>
    </citation>
    <scope>NUCLEOTIDE SEQUENCE</scope>
    <source>
        <strain evidence="7">XLM17</strain>
    </source>
</reference>
<dbReference type="InterPro" id="IPR036259">
    <property type="entry name" value="MFS_trans_sf"/>
</dbReference>
<feature type="transmembrane region" description="Helical" evidence="6">
    <location>
        <begin position="43"/>
        <end position="68"/>
    </location>
</feature>
<dbReference type="EMBL" id="CP126114">
    <property type="protein sequence ID" value="WHY84186.1"/>
    <property type="molecule type" value="Genomic_DNA"/>
</dbReference>
<dbReference type="GO" id="GO:0022857">
    <property type="term" value="F:transmembrane transporter activity"/>
    <property type="evidence" value="ECO:0007669"/>
    <property type="project" value="InterPro"/>
</dbReference>
<dbReference type="RefSeq" id="WP_066088562.1">
    <property type="nucleotide sequence ID" value="NZ_CP126114.1"/>
</dbReference>
<organism evidence="7 8">
    <name type="scientific">Neobacillus novalis</name>
    <dbReference type="NCBI Taxonomy" id="220687"/>
    <lineage>
        <taxon>Bacteria</taxon>
        <taxon>Bacillati</taxon>
        <taxon>Bacillota</taxon>
        <taxon>Bacilli</taxon>
        <taxon>Bacillales</taxon>
        <taxon>Bacillaceae</taxon>
        <taxon>Neobacillus</taxon>
    </lineage>
</organism>
<accession>A0AA95MNA4</accession>
<evidence type="ECO:0000256" key="2">
    <source>
        <dbReference type="ARBA" id="ARBA00022475"/>
    </source>
</evidence>
<feature type="transmembrane region" description="Helical" evidence="6">
    <location>
        <begin position="225"/>
        <end position="246"/>
    </location>
</feature>
<dbReference type="InterPro" id="IPR011701">
    <property type="entry name" value="MFS"/>
</dbReference>
<dbReference type="PANTHER" id="PTHR23513:SF19">
    <property type="entry name" value="MAJOR FACILITATOR SUPERFAMILY (MFS) PROFILE DOMAIN-CONTAINING PROTEIN"/>
    <property type="match status" value="1"/>
</dbReference>
<evidence type="ECO:0000313" key="8">
    <source>
        <dbReference type="Proteomes" id="UP001178288"/>
    </source>
</evidence>
<feature type="transmembrane region" description="Helical" evidence="6">
    <location>
        <begin position="258"/>
        <end position="278"/>
    </location>
</feature>
<feature type="transmembrane region" description="Helical" evidence="6">
    <location>
        <begin position="12"/>
        <end position="37"/>
    </location>
</feature>
<feature type="transmembrane region" description="Helical" evidence="6">
    <location>
        <begin position="88"/>
        <end position="116"/>
    </location>
</feature>
<evidence type="ECO:0000256" key="6">
    <source>
        <dbReference type="SAM" id="Phobius"/>
    </source>
</evidence>
<evidence type="ECO:0000313" key="7">
    <source>
        <dbReference type="EMBL" id="WHY84186.1"/>
    </source>
</evidence>
<feature type="transmembrane region" description="Helical" evidence="6">
    <location>
        <begin position="381"/>
        <end position="401"/>
    </location>
</feature>
<evidence type="ECO:0000256" key="5">
    <source>
        <dbReference type="ARBA" id="ARBA00023136"/>
    </source>
</evidence>
<keyword evidence="4 6" id="KW-1133">Transmembrane helix</keyword>
<keyword evidence="8" id="KW-1185">Reference proteome</keyword>
<dbReference type="KEGG" id="nnv:QNH39_16105"/>
<feature type="transmembrane region" description="Helical" evidence="6">
    <location>
        <begin position="348"/>
        <end position="369"/>
    </location>
</feature>
<feature type="transmembrane region" description="Helical" evidence="6">
    <location>
        <begin position="290"/>
        <end position="320"/>
    </location>
</feature>
<dbReference type="PANTHER" id="PTHR23513">
    <property type="entry name" value="INTEGRAL MEMBRANE EFFLUX PROTEIN-RELATED"/>
    <property type="match status" value="1"/>
</dbReference>
<keyword evidence="2" id="KW-1003">Cell membrane</keyword>
<sequence length="409" mass="45654">MSNIVGKQTSFRFLWFGQMFANLGDILFIVCLIKLIFDATGSVTYMSLVPFFNTISALISGLLAPLVINKYRLKSILFYSQSGKTILLLLLTISAATIKTGGLFWVYLFICLISFLDGWASPARNALVPSLVEEGKLVKTNSLLSISDQIVQLIAWPIGSILLVSMGAGNILWLTFSLYFISTALMGGIEQTVHIQAQENQTRLEALKEGWGIIWKSKQLRTVSYMNILETFANGVWIAAILFVYVSEALNKGEDWWGFINGSFFAGMLFAGLLIYRFSHLIERNLGKTILWSTFSLIAITFMFGMTSIPWFALFVSFLFGLPQMARDVAETTIIQKSAREQLLAKVYSARGTLVFAAFGISSLVMGWITDEFGVRTTFKVAAALFICSFFIALRGSRYLFGESNMERN</sequence>
<dbReference type="Pfam" id="PF07690">
    <property type="entry name" value="MFS_1"/>
    <property type="match status" value="1"/>
</dbReference>
<proteinExistence type="predicted"/>
<dbReference type="CDD" id="cd06173">
    <property type="entry name" value="MFS_MefA_like"/>
    <property type="match status" value="1"/>
</dbReference>
<keyword evidence="5 6" id="KW-0472">Membrane</keyword>
<keyword evidence="3 6" id="KW-0812">Transmembrane</keyword>
<comment type="subcellular location">
    <subcellularLocation>
        <location evidence="1">Cell membrane</location>
        <topology evidence="1">Multi-pass membrane protein</topology>
    </subcellularLocation>
</comment>
<dbReference type="Gene3D" id="1.20.1250.20">
    <property type="entry name" value="MFS general substrate transporter like domains"/>
    <property type="match status" value="1"/>
</dbReference>
<evidence type="ECO:0000256" key="4">
    <source>
        <dbReference type="ARBA" id="ARBA00022989"/>
    </source>
</evidence>
<name>A0AA95MNA4_9BACI</name>
<dbReference type="GO" id="GO:0005886">
    <property type="term" value="C:plasma membrane"/>
    <property type="evidence" value="ECO:0007669"/>
    <property type="project" value="UniProtKB-SubCell"/>
</dbReference>
<gene>
    <name evidence="7" type="ORF">QNH39_16105</name>
</gene>
<dbReference type="AlphaFoldDB" id="A0AA95MNA4"/>
<evidence type="ECO:0000256" key="3">
    <source>
        <dbReference type="ARBA" id="ARBA00022692"/>
    </source>
</evidence>
<protein>
    <submittedName>
        <fullName evidence="7">MFS transporter</fullName>
    </submittedName>
</protein>
<feature type="transmembrane region" description="Helical" evidence="6">
    <location>
        <begin position="154"/>
        <end position="181"/>
    </location>
</feature>
<evidence type="ECO:0000256" key="1">
    <source>
        <dbReference type="ARBA" id="ARBA00004651"/>
    </source>
</evidence>
<dbReference type="Proteomes" id="UP001178288">
    <property type="component" value="Chromosome"/>
</dbReference>
<dbReference type="SUPFAM" id="SSF103473">
    <property type="entry name" value="MFS general substrate transporter"/>
    <property type="match status" value="1"/>
</dbReference>